<dbReference type="Pfam" id="PF02566">
    <property type="entry name" value="OsmC"/>
    <property type="match status" value="1"/>
</dbReference>
<accession>A0A972SGW4</accession>
<dbReference type="InterPro" id="IPR003718">
    <property type="entry name" value="OsmC/Ohr_fam"/>
</dbReference>
<dbReference type="Gene3D" id="3.30.300.20">
    <property type="match status" value="1"/>
</dbReference>
<comment type="caution">
    <text evidence="1">The sequence shown here is derived from an EMBL/GenBank/DDBJ whole genome shotgun (WGS) entry which is preliminary data.</text>
</comment>
<dbReference type="Proteomes" id="UP000655523">
    <property type="component" value="Unassembled WGS sequence"/>
</dbReference>
<dbReference type="RefSeq" id="WP_172161810.1">
    <property type="nucleotide sequence ID" value="NZ_WOEZ01000037.1"/>
</dbReference>
<sequence length="175" mass="18731">MAVKRRPVATLELCERILNFLTVSRNATTTMTEKTSLATPQITSQRSVEGVWRGGLRCDVAAQSFVIVVDEPKSVGGTDSGPQPTDLFLASVASCFSLAVAYSARKQSVELNSLSVTVTGTYDGPRFRAINIVSRLGCNPAEVDKLVRAAERICYVTNTLRSDVDIAVEASAAST</sequence>
<dbReference type="PANTHER" id="PTHR35368:SF1">
    <property type="entry name" value="HYDROPEROXIDE REDUCTASE"/>
    <property type="match status" value="1"/>
</dbReference>
<evidence type="ECO:0000313" key="1">
    <source>
        <dbReference type="EMBL" id="NPT54389.1"/>
    </source>
</evidence>
<dbReference type="AlphaFoldDB" id="A0A972SGW4"/>
<dbReference type="InterPro" id="IPR015946">
    <property type="entry name" value="KH_dom-like_a/b"/>
</dbReference>
<dbReference type="InterPro" id="IPR052924">
    <property type="entry name" value="OsmC/Ohr_hydroprdx_reductase"/>
</dbReference>
<gene>
    <name evidence="1" type="ORF">GNZ13_07135</name>
</gene>
<dbReference type="SUPFAM" id="SSF82784">
    <property type="entry name" value="OsmC-like"/>
    <property type="match status" value="1"/>
</dbReference>
<proteinExistence type="predicted"/>
<evidence type="ECO:0000313" key="2">
    <source>
        <dbReference type="Proteomes" id="UP000655523"/>
    </source>
</evidence>
<dbReference type="EMBL" id="WOEZ01000037">
    <property type="protein sequence ID" value="NPT54389.1"/>
    <property type="molecule type" value="Genomic_DNA"/>
</dbReference>
<evidence type="ECO:0008006" key="3">
    <source>
        <dbReference type="Google" id="ProtNLM"/>
    </source>
</evidence>
<reference evidence="1 2" key="1">
    <citation type="submission" date="2019-11" db="EMBL/GenBank/DDBJ databases">
        <title>Metabolism of dissolved organic matter in forest soils.</title>
        <authorList>
            <person name="Cyle K.T."/>
            <person name="Wilhelm R.C."/>
            <person name="Martinez C.E."/>
        </authorList>
    </citation>
    <scope>NUCLEOTIDE SEQUENCE [LARGE SCALE GENOMIC DNA]</scope>
    <source>
        <strain evidence="1 2">5N</strain>
    </source>
</reference>
<organism evidence="1 2">
    <name type="scientific">Paraburkholderia elongata</name>
    <dbReference type="NCBI Taxonomy" id="2675747"/>
    <lineage>
        <taxon>Bacteria</taxon>
        <taxon>Pseudomonadati</taxon>
        <taxon>Pseudomonadota</taxon>
        <taxon>Betaproteobacteria</taxon>
        <taxon>Burkholderiales</taxon>
        <taxon>Burkholderiaceae</taxon>
        <taxon>Paraburkholderia</taxon>
    </lineage>
</organism>
<protein>
    <recommendedName>
        <fullName evidence="3">OsmC-like protein</fullName>
    </recommendedName>
</protein>
<dbReference type="PANTHER" id="PTHR35368">
    <property type="entry name" value="HYDROPEROXIDE REDUCTASE"/>
    <property type="match status" value="1"/>
</dbReference>
<dbReference type="InterPro" id="IPR036102">
    <property type="entry name" value="OsmC/Ohrsf"/>
</dbReference>
<name>A0A972SGW4_9BURK</name>
<keyword evidence="2" id="KW-1185">Reference proteome</keyword>